<protein>
    <recommendedName>
        <fullName evidence="3">DUF4440 domain-containing protein</fullName>
    </recommendedName>
</protein>
<evidence type="ECO:0000313" key="2">
    <source>
        <dbReference type="Proteomes" id="UP000076715"/>
    </source>
</evidence>
<dbReference type="OrthoDB" id="1446010at2"/>
<dbReference type="RefSeq" id="WP_157765991.1">
    <property type="nucleotide sequence ID" value="NZ_LQRT01000001.1"/>
</dbReference>
<dbReference type="AlphaFoldDB" id="A0A163CUQ3"/>
<name>A0A163CUQ3_9FLAO</name>
<evidence type="ECO:0008006" key="3">
    <source>
        <dbReference type="Google" id="ProtNLM"/>
    </source>
</evidence>
<proteinExistence type="predicted"/>
<sequence>MRIMIANKKMNLMCSMNFLGLLISILLVCASCSFNYTISEEEEKNKILELHQKQREYHFNKMAEEFASQLSSTHISVNRGEINMPSKESNIKRFSSYFNSVEFEKWDDVNPPIVRFSDDYKMAYAIVNKEVIVKYSNENEELIREKTEFSWVAIYRKYDEGWKIDCVASTNKPSVSENMNI</sequence>
<keyword evidence="2" id="KW-1185">Reference proteome</keyword>
<organism evidence="1 2">
    <name type="scientific">Aquimarina aggregata</name>
    <dbReference type="NCBI Taxonomy" id="1642818"/>
    <lineage>
        <taxon>Bacteria</taxon>
        <taxon>Pseudomonadati</taxon>
        <taxon>Bacteroidota</taxon>
        <taxon>Flavobacteriia</taxon>
        <taxon>Flavobacteriales</taxon>
        <taxon>Flavobacteriaceae</taxon>
        <taxon>Aquimarina</taxon>
    </lineage>
</organism>
<dbReference type="Proteomes" id="UP000076715">
    <property type="component" value="Unassembled WGS sequence"/>
</dbReference>
<dbReference type="EMBL" id="LQRT01000001">
    <property type="protein sequence ID" value="KZS42775.1"/>
    <property type="molecule type" value="Genomic_DNA"/>
</dbReference>
<evidence type="ECO:0000313" key="1">
    <source>
        <dbReference type="EMBL" id="KZS42775.1"/>
    </source>
</evidence>
<gene>
    <name evidence="1" type="ORF">AWE51_15505</name>
</gene>
<dbReference type="STRING" id="1642818.AWE51_15505"/>
<accession>A0A163CUQ3</accession>
<comment type="caution">
    <text evidence="1">The sequence shown here is derived from an EMBL/GenBank/DDBJ whole genome shotgun (WGS) entry which is preliminary data.</text>
</comment>
<reference evidence="1 2" key="1">
    <citation type="submission" date="2016-01" db="EMBL/GenBank/DDBJ databases">
        <title>The draft genome sequence of Aquimarina sp. RZW4-3-2.</title>
        <authorList>
            <person name="Wang Y."/>
        </authorList>
    </citation>
    <scope>NUCLEOTIDE SEQUENCE [LARGE SCALE GENOMIC DNA]</scope>
    <source>
        <strain evidence="1 2">RZW4-3-2</strain>
    </source>
</reference>